<dbReference type="SMART" id="SM00487">
    <property type="entry name" value="DEXDc"/>
    <property type="match status" value="1"/>
</dbReference>
<evidence type="ECO:0000259" key="17">
    <source>
        <dbReference type="PROSITE" id="PS51194"/>
    </source>
</evidence>
<dbReference type="InterPro" id="IPR036876">
    <property type="entry name" value="UVR_dom_sf"/>
</dbReference>
<feature type="domain" description="UVR" evidence="15">
    <location>
        <begin position="642"/>
        <end position="677"/>
    </location>
</feature>
<feature type="domain" description="Helicase ATP-binding" evidence="16">
    <location>
        <begin position="24"/>
        <end position="160"/>
    </location>
</feature>
<dbReference type="InterPro" id="IPR027417">
    <property type="entry name" value="P-loop_NTPase"/>
</dbReference>
<keyword evidence="9 13" id="KW-0234">DNA repair</keyword>
<evidence type="ECO:0000256" key="9">
    <source>
        <dbReference type="ARBA" id="ARBA00023204"/>
    </source>
</evidence>
<keyword evidence="8 13" id="KW-0267">Excision nuclease</keyword>
<keyword evidence="3 13" id="KW-0963">Cytoplasm</keyword>
<dbReference type="Gene3D" id="3.40.50.300">
    <property type="entry name" value="P-loop containing nucleotide triphosphate hydrolases"/>
    <property type="match status" value="3"/>
</dbReference>
<dbReference type="SUPFAM" id="SSF46600">
    <property type="entry name" value="C-terminal UvrC-binding domain of UvrB"/>
    <property type="match status" value="1"/>
</dbReference>
<evidence type="ECO:0000256" key="10">
    <source>
        <dbReference type="ARBA" id="ARBA00023236"/>
    </source>
</evidence>
<evidence type="ECO:0000256" key="11">
    <source>
        <dbReference type="ARBA" id="ARBA00026033"/>
    </source>
</evidence>
<dbReference type="PANTHER" id="PTHR24029:SF0">
    <property type="entry name" value="UVRABC SYSTEM PROTEIN B"/>
    <property type="match status" value="1"/>
</dbReference>
<comment type="caution">
    <text evidence="18">The sequence shown here is derived from an EMBL/GenBank/DDBJ whole genome shotgun (WGS) entry which is preliminary data.</text>
</comment>
<dbReference type="Pfam" id="PF12344">
    <property type="entry name" value="UvrB"/>
    <property type="match status" value="1"/>
</dbReference>
<feature type="short sequence motif" description="Beta-hairpin" evidence="13">
    <location>
        <begin position="90"/>
        <end position="113"/>
    </location>
</feature>
<evidence type="ECO:0000256" key="12">
    <source>
        <dbReference type="ARBA" id="ARBA00029504"/>
    </source>
</evidence>
<comment type="similarity">
    <text evidence="2 13 14">Belongs to the UvrB family.</text>
</comment>
<name>A0ABR7TPL0_9BACT</name>
<evidence type="ECO:0000256" key="1">
    <source>
        <dbReference type="ARBA" id="ARBA00004496"/>
    </source>
</evidence>
<comment type="subunit">
    <text evidence="11 13 14">Forms a heterotetramer with UvrA during the search for lesions. Interacts with UvrC in an incision complex.</text>
</comment>
<dbReference type="Pfam" id="PF17757">
    <property type="entry name" value="UvrB_inter"/>
    <property type="match status" value="1"/>
</dbReference>
<accession>A0ABR7TPL0</accession>
<dbReference type="RefSeq" id="WP_188088475.1">
    <property type="nucleotide sequence ID" value="NZ_JACVFC010000001.1"/>
</dbReference>
<evidence type="ECO:0000256" key="14">
    <source>
        <dbReference type="RuleBase" id="RU003587"/>
    </source>
</evidence>
<feature type="binding site" evidence="13">
    <location>
        <begin position="37"/>
        <end position="44"/>
    </location>
    <ligand>
        <name>ATP</name>
        <dbReference type="ChEBI" id="CHEBI:30616"/>
    </ligand>
</feature>
<evidence type="ECO:0000256" key="4">
    <source>
        <dbReference type="ARBA" id="ARBA00022741"/>
    </source>
</evidence>
<dbReference type="InterPro" id="IPR004807">
    <property type="entry name" value="UvrB"/>
</dbReference>
<evidence type="ECO:0000256" key="6">
    <source>
        <dbReference type="ARBA" id="ARBA00022769"/>
    </source>
</evidence>
<keyword evidence="6 13" id="KW-0228">DNA excision</keyword>
<dbReference type="CDD" id="cd18790">
    <property type="entry name" value="SF2_C_UvrB"/>
    <property type="match status" value="1"/>
</dbReference>
<dbReference type="PROSITE" id="PS51194">
    <property type="entry name" value="HELICASE_CTER"/>
    <property type="match status" value="1"/>
</dbReference>
<evidence type="ECO:0000313" key="19">
    <source>
        <dbReference type="Proteomes" id="UP000659124"/>
    </source>
</evidence>
<keyword evidence="5 13" id="KW-0227">DNA damage</keyword>
<keyword evidence="4 13" id="KW-0547">Nucleotide-binding</keyword>
<dbReference type="InterPro" id="IPR014001">
    <property type="entry name" value="Helicase_ATP-bd"/>
</dbReference>
<dbReference type="InterPro" id="IPR001943">
    <property type="entry name" value="UVR_dom"/>
</dbReference>
<dbReference type="SUPFAM" id="SSF52540">
    <property type="entry name" value="P-loop containing nucleoside triphosphate hydrolases"/>
    <property type="match status" value="2"/>
</dbReference>
<evidence type="ECO:0000259" key="16">
    <source>
        <dbReference type="PROSITE" id="PS51192"/>
    </source>
</evidence>
<dbReference type="Pfam" id="PF02151">
    <property type="entry name" value="UVR"/>
    <property type="match status" value="1"/>
</dbReference>
<evidence type="ECO:0000259" key="15">
    <source>
        <dbReference type="PROSITE" id="PS50151"/>
    </source>
</evidence>
<reference evidence="18 19" key="1">
    <citation type="submission" date="2020-09" db="EMBL/GenBank/DDBJ databases">
        <title>Genome sequences of type strains of Chitinophaga qingshengii and Chitinophaga varians.</title>
        <authorList>
            <person name="Kittiwongwattana C."/>
        </authorList>
    </citation>
    <scope>NUCLEOTIDE SEQUENCE [LARGE SCALE GENOMIC DNA]</scope>
    <source>
        <strain evidence="18 19">JCM 30026</strain>
    </source>
</reference>
<evidence type="ECO:0000313" key="18">
    <source>
        <dbReference type="EMBL" id="MBC9931451.1"/>
    </source>
</evidence>
<comment type="function">
    <text evidence="13">The UvrABC repair system catalyzes the recognition and processing of DNA lesions. A damage recognition complex composed of 2 UvrA and 2 UvrB subunits scans DNA for abnormalities. Upon binding of the UvrA(2)B(2) complex to a putative damaged site, the DNA wraps around one UvrB monomer. DNA wrap is dependent on ATP binding by UvrB and probably causes local melting of the DNA helix, facilitating insertion of UvrB beta-hairpin between the DNA strands. Then UvrB probes one DNA strand for the presence of a lesion. If a lesion is found the UvrA subunits dissociate and the UvrB-DNA preincision complex is formed. This complex is subsequently bound by UvrC and the second UvrB is released. If no lesion is found, the DNA wraps around the other UvrB subunit that will check the other stand for damage.</text>
</comment>
<dbReference type="EMBL" id="JACVFC010000001">
    <property type="protein sequence ID" value="MBC9931451.1"/>
    <property type="molecule type" value="Genomic_DNA"/>
</dbReference>
<protein>
    <recommendedName>
        <fullName evidence="12 13">UvrABC system protein B</fullName>
        <shortName evidence="13">Protein UvrB</shortName>
    </recommendedName>
    <alternativeName>
        <fullName evidence="13">Excinuclease ABC subunit B</fullName>
    </alternativeName>
</protein>
<evidence type="ECO:0000256" key="8">
    <source>
        <dbReference type="ARBA" id="ARBA00022881"/>
    </source>
</evidence>
<evidence type="ECO:0000256" key="7">
    <source>
        <dbReference type="ARBA" id="ARBA00022840"/>
    </source>
</evidence>
<sequence>MPFKIQAPYAPAGDQPGAIVQLTEGILEGEQYQTLLGVTGSGKTFTVANVIQNVQRPTLVLTHNKTLVAQLYGELKQFFPDNAVEYFVSYYDYYQPEAYMPVSDTYIEKDLAINEELDKLRLRATSNLLSGRRDIIVVASVSCIYGMGNPTEYENGIIRIQQGQTFSRNAFLHGLVNSLYSRTTGDFNRGNFRVQGDTVDINLPYVDYGYRITFFGDEIEEIESFDVQNGKRIGTMENAAIFPANLYLAPKDIMQQVIYEIQDELHAQVEYFKANGKLIEAQRLSERVNYDVEMIRELGYCSGIENYSRFLDRRKPGTRPFCLMDYFPKDFLLVVDESHVTIPQIGGMYGGDRSRKLNLVEFGFRLPSALDNRPLNFYEFENMVNQAIFVSATPGEYELKKTEGIVVEQVVRPTGLLEPPIEVRPSVNQVDDLLDEIDKRVQKGDRVLVTTLTKRMAEEMDKYLGRINIKSRYIHSEVDTLERIEILRDLRLGNIDVLVGVNLLREGLDLPEVSLVAILDADKEGFLRDERSLTQTAGRAARNVDGLVIFYADHMTDSMQRTIDETNRRREKQAAYNIEHNITPRTVRKSKEQILGQTSVLEIKHFDESSPYAVHDVALVAEDAVQYAKETTVAAKTIPQMEKAIVKVKKDMEKAAKDLDFMEAARLRDQMFAMERELQEMKQ</sequence>
<evidence type="ECO:0000256" key="2">
    <source>
        <dbReference type="ARBA" id="ARBA00008533"/>
    </source>
</evidence>
<dbReference type="NCBIfam" id="TIGR00631">
    <property type="entry name" value="uvrb"/>
    <property type="match status" value="1"/>
</dbReference>
<keyword evidence="19" id="KW-1185">Reference proteome</keyword>
<comment type="domain">
    <text evidence="13">The beta-hairpin motif is involved in DNA binding.</text>
</comment>
<dbReference type="CDD" id="cd17916">
    <property type="entry name" value="DEXHc_UvrB"/>
    <property type="match status" value="1"/>
</dbReference>
<dbReference type="Proteomes" id="UP000659124">
    <property type="component" value="Unassembled WGS sequence"/>
</dbReference>
<dbReference type="InterPro" id="IPR001650">
    <property type="entry name" value="Helicase_C-like"/>
</dbReference>
<evidence type="ECO:0000256" key="5">
    <source>
        <dbReference type="ARBA" id="ARBA00022763"/>
    </source>
</evidence>
<dbReference type="InterPro" id="IPR041471">
    <property type="entry name" value="UvrB_inter"/>
</dbReference>
<dbReference type="Pfam" id="PF00271">
    <property type="entry name" value="Helicase_C"/>
    <property type="match status" value="1"/>
</dbReference>
<evidence type="ECO:0000256" key="3">
    <source>
        <dbReference type="ARBA" id="ARBA00022490"/>
    </source>
</evidence>
<dbReference type="Gene3D" id="4.10.860.10">
    <property type="entry name" value="UVR domain"/>
    <property type="match status" value="1"/>
</dbReference>
<organism evidence="18 19">
    <name type="scientific">Chitinophaga qingshengii</name>
    <dbReference type="NCBI Taxonomy" id="1569794"/>
    <lineage>
        <taxon>Bacteria</taxon>
        <taxon>Pseudomonadati</taxon>
        <taxon>Bacteroidota</taxon>
        <taxon>Chitinophagia</taxon>
        <taxon>Chitinophagales</taxon>
        <taxon>Chitinophagaceae</taxon>
        <taxon>Chitinophaga</taxon>
    </lineage>
</organism>
<dbReference type="PROSITE" id="PS51192">
    <property type="entry name" value="HELICASE_ATP_BIND_1"/>
    <property type="match status" value="1"/>
</dbReference>
<dbReference type="InterPro" id="IPR006935">
    <property type="entry name" value="Helicase/UvrB_N"/>
</dbReference>
<proteinExistence type="inferred from homology"/>
<keyword evidence="7 13" id="KW-0067">ATP-binding</keyword>
<dbReference type="InterPro" id="IPR024759">
    <property type="entry name" value="UvrB_YAD/RRR_dom"/>
</dbReference>
<dbReference type="Pfam" id="PF04851">
    <property type="entry name" value="ResIII"/>
    <property type="match status" value="1"/>
</dbReference>
<evidence type="ECO:0000256" key="13">
    <source>
        <dbReference type="HAMAP-Rule" id="MF_00204"/>
    </source>
</evidence>
<dbReference type="HAMAP" id="MF_00204">
    <property type="entry name" value="UvrB"/>
    <property type="match status" value="1"/>
</dbReference>
<dbReference type="SMART" id="SM00490">
    <property type="entry name" value="HELICc"/>
    <property type="match status" value="1"/>
</dbReference>
<keyword evidence="10 13" id="KW-0742">SOS response</keyword>
<comment type="subcellular location">
    <subcellularLocation>
        <location evidence="1 13 14">Cytoplasm</location>
    </subcellularLocation>
</comment>
<gene>
    <name evidence="13 18" type="primary">uvrB</name>
    <name evidence="18" type="ORF">ICL07_13750</name>
</gene>
<dbReference type="PROSITE" id="PS50151">
    <property type="entry name" value="UVR"/>
    <property type="match status" value="1"/>
</dbReference>
<dbReference type="NCBIfam" id="NF003673">
    <property type="entry name" value="PRK05298.1"/>
    <property type="match status" value="1"/>
</dbReference>
<feature type="domain" description="Helicase C-terminal" evidence="17">
    <location>
        <begin position="429"/>
        <end position="591"/>
    </location>
</feature>
<dbReference type="PANTHER" id="PTHR24029">
    <property type="entry name" value="UVRABC SYSTEM PROTEIN B"/>
    <property type="match status" value="1"/>
</dbReference>